<dbReference type="GO" id="GO:0003743">
    <property type="term" value="F:translation initiation factor activity"/>
    <property type="evidence" value="ECO:0007669"/>
    <property type="project" value="UniProtKB-KW"/>
</dbReference>
<reference evidence="6" key="1">
    <citation type="journal article" date="2023" name="Mol. Phylogenet. Evol.">
        <title>Genome-scale phylogeny and comparative genomics of the fungal order Sordariales.</title>
        <authorList>
            <person name="Hensen N."/>
            <person name="Bonometti L."/>
            <person name="Westerberg I."/>
            <person name="Brannstrom I.O."/>
            <person name="Guillou S."/>
            <person name="Cros-Aarteil S."/>
            <person name="Calhoun S."/>
            <person name="Haridas S."/>
            <person name="Kuo A."/>
            <person name="Mondo S."/>
            <person name="Pangilinan J."/>
            <person name="Riley R."/>
            <person name="LaButti K."/>
            <person name="Andreopoulos B."/>
            <person name="Lipzen A."/>
            <person name="Chen C."/>
            <person name="Yan M."/>
            <person name="Daum C."/>
            <person name="Ng V."/>
            <person name="Clum A."/>
            <person name="Steindorff A."/>
            <person name="Ohm R.A."/>
            <person name="Martin F."/>
            <person name="Silar P."/>
            <person name="Natvig D.O."/>
            <person name="Lalanne C."/>
            <person name="Gautier V."/>
            <person name="Ament-Velasquez S.L."/>
            <person name="Kruys A."/>
            <person name="Hutchinson M.I."/>
            <person name="Powell A.J."/>
            <person name="Barry K."/>
            <person name="Miller A.N."/>
            <person name="Grigoriev I.V."/>
            <person name="Debuchy R."/>
            <person name="Gladieux P."/>
            <person name="Hiltunen Thoren M."/>
            <person name="Johannesson H."/>
        </authorList>
    </citation>
    <scope>NUCLEOTIDE SEQUENCE [LARGE SCALE GENOMIC DNA]</scope>
    <source>
        <strain evidence="6">CBS 284.82</strain>
    </source>
</reference>
<dbReference type="AlphaFoldDB" id="A0AAN6PPM0"/>
<dbReference type="Proteomes" id="UP001303115">
    <property type="component" value="Unassembled WGS sequence"/>
</dbReference>
<dbReference type="PANTHER" id="PTHR10938:SF0">
    <property type="entry name" value="TRANSLATION INITIATION FACTOR IF-3, MITOCHONDRIAL"/>
    <property type="match status" value="1"/>
</dbReference>
<keyword evidence="6" id="KW-1185">Reference proteome</keyword>
<evidence type="ECO:0000313" key="5">
    <source>
        <dbReference type="EMBL" id="KAK4042929.1"/>
    </source>
</evidence>
<dbReference type="EMBL" id="MU854334">
    <property type="protein sequence ID" value="KAK4042929.1"/>
    <property type="molecule type" value="Genomic_DNA"/>
</dbReference>
<evidence type="ECO:0000256" key="4">
    <source>
        <dbReference type="SAM" id="MobiDB-lite"/>
    </source>
</evidence>
<dbReference type="GO" id="GO:0032790">
    <property type="term" value="P:ribosome disassembly"/>
    <property type="evidence" value="ECO:0007669"/>
    <property type="project" value="TreeGrafter"/>
</dbReference>
<evidence type="ECO:0008006" key="7">
    <source>
        <dbReference type="Google" id="ProtNLM"/>
    </source>
</evidence>
<comment type="similarity">
    <text evidence="1">Belongs to the IF-3 family.</text>
</comment>
<dbReference type="GO" id="GO:0070124">
    <property type="term" value="P:mitochondrial translational initiation"/>
    <property type="evidence" value="ECO:0007669"/>
    <property type="project" value="TreeGrafter"/>
</dbReference>
<evidence type="ECO:0000256" key="1">
    <source>
        <dbReference type="ARBA" id="ARBA00005439"/>
    </source>
</evidence>
<accession>A0AAN6PPM0</accession>
<feature type="region of interest" description="Disordered" evidence="4">
    <location>
        <begin position="260"/>
        <end position="293"/>
    </location>
</feature>
<organism evidence="5 6">
    <name type="scientific">Parachaetomium inaequale</name>
    <dbReference type="NCBI Taxonomy" id="2588326"/>
    <lineage>
        <taxon>Eukaryota</taxon>
        <taxon>Fungi</taxon>
        <taxon>Dikarya</taxon>
        <taxon>Ascomycota</taxon>
        <taxon>Pezizomycotina</taxon>
        <taxon>Sordariomycetes</taxon>
        <taxon>Sordariomycetidae</taxon>
        <taxon>Sordariales</taxon>
        <taxon>Chaetomiaceae</taxon>
        <taxon>Parachaetomium</taxon>
    </lineage>
</organism>
<evidence type="ECO:0000313" key="6">
    <source>
        <dbReference type="Proteomes" id="UP001303115"/>
    </source>
</evidence>
<protein>
    <recommendedName>
        <fullName evidence="7">Translation initiation factor IF-3</fullName>
    </recommendedName>
</protein>
<name>A0AAN6PPM0_9PEZI</name>
<dbReference type="PANTHER" id="PTHR10938">
    <property type="entry name" value="TRANSLATION INITIATION FACTOR IF-3"/>
    <property type="match status" value="1"/>
</dbReference>
<dbReference type="InterPro" id="IPR001288">
    <property type="entry name" value="Translation_initiation_fac_3"/>
</dbReference>
<sequence>MRASQCLFNSATALRKVFISNAAALETPGQLQRLLLPSITAPVQPSFSSPSTRPFSTHHAAQIRFNRARPGPGDASPGPAKNDRTMRDYDIVFPWIQVRQDDGSLTEPQRTNAVLKKLNLDRHSLVLLAAPRTDSESKGPEYPICRIGDRKAELAAQAEKDAIKKKTPKIVSKELELNWAIAPHDLRTRMTQLKRFLSKGYQVRVTMMNLKKRAKRRASPDEAKEALRVVEEAVAEIPGAKETKAREGEVGDTLVMLLHAPTGSPASAPTGADTTEAPAGTGPVAEKPRASEG</sequence>
<dbReference type="GO" id="GO:0005739">
    <property type="term" value="C:mitochondrion"/>
    <property type="evidence" value="ECO:0007669"/>
    <property type="project" value="TreeGrafter"/>
</dbReference>
<dbReference type="InterPro" id="IPR036788">
    <property type="entry name" value="T_IF-3_C_sf"/>
</dbReference>
<proteinExistence type="inferred from homology"/>
<dbReference type="Gene3D" id="3.30.110.10">
    <property type="entry name" value="Translation initiation factor 3 (IF-3), C-terminal domain"/>
    <property type="match status" value="1"/>
</dbReference>
<comment type="caution">
    <text evidence="5">The sequence shown here is derived from an EMBL/GenBank/DDBJ whole genome shotgun (WGS) entry which is preliminary data.</text>
</comment>
<keyword evidence="3" id="KW-0648">Protein biosynthesis</keyword>
<keyword evidence="2" id="KW-0396">Initiation factor</keyword>
<gene>
    <name evidence="5" type="ORF">C8A01DRAFT_44145</name>
</gene>
<dbReference type="GO" id="GO:0043022">
    <property type="term" value="F:ribosome binding"/>
    <property type="evidence" value="ECO:0007669"/>
    <property type="project" value="TreeGrafter"/>
</dbReference>
<evidence type="ECO:0000256" key="3">
    <source>
        <dbReference type="ARBA" id="ARBA00022917"/>
    </source>
</evidence>
<dbReference type="SUPFAM" id="SSF55200">
    <property type="entry name" value="Translation initiation factor IF3, C-terminal domain"/>
    <property type="match status" value="1"/>
</dbReference>
<evidence type="ECO:0000256" key="2">
    <source>
        <dbReference type="ARBA" id="ARBA00022540"/>
    </source>
</evidence>